<reference evidence="1" key="1">
    <citation type="submission" date="2023-06" db="EMBL/GenBank/DDBJ databases">
        <title>Robiginitalea aurantiacus sp. nov. and Algoriphagus sediminis sp. nov., isolated from coastal sediment.</title>
        <authorList>
            <person name="Zhou Z.Y."/>
            <person name="An J."/>
            <person name="Jia Y.W."/>
            <person name="Du Z.J."/>
        </authorList>
    </citation>
    <scope>NUCLEOTIDE SEQUENCE</scope>
    <source>
        <strain evidence="1">M39</strain>
    </source>
</reference>
<organism evidence="1 2">
    <name type="scientific">Robiginitalea aurantiaca</name>
    <dbReference type="NCBI Taxonomy" id="3056915"/>
    <lineage>
        <taxon>Bacteria</taxon>
        <taxon>Pseudomonadati</taxon>
        <taxon>Bacteroidota</taxon>
        <taxon>Flavobacteriia</taxon>
        <taxon>Flavobacteriales</taxon>
        <taxon>Flavobacteriaceae</taxon>
        <taxon>Robiginitalea</taxon>
    </lineage>
</organism>
<protein>
    <recommendedName>
        <fullName evidence="3">Tetratricopeptide repeat protein</fullName>
    </recommendedName>
</protein>
<feature type="non-terminal residue" evidence="1">
    <location>
        <position position="1"/>
    </location>
</feature>
<comment type="caution">
    <text evidence="1">The sequence shown here is derived from an EMBL/GenBank/DDBJ whole genome shotgun (WGS) entry which is preliminary data.</text>
</comment>
<evidence type="ECO:0000313" key="1">
    <source>
        <dbReference type="EMBL" id="MDM9632840.1"/>
    </source>
</evidence>
<gene>
    <name evidence="1" type="ORF">QU605_15300</name>
</gene>
<evidence type="ECO:0008006" key="3">
    <source>
        <dbReference type="Google" id="ProtNLM"/>
    </source>
</evidence>
<accession>A0ABT7WIU3</accession>
<dbReference type="PANTHER" id="PTHR45588">
    <property type="entry name" value="TPR DOMAIN-CONTAINING PROTEIN"/>
    <property type="match status" value="1"/>
</dbReference>
<keyword evidence="2" id="KW-1185">Reference proteome</keyword>
<dbReference type="Proteomes" id="UP001174839">
    <property type="component" value="Unassembled WGS sequence"/>
</dbReference>
<dbReference type="PANTHER" id="PTHR45588:SF1">
    <property type="entry name" value="WW DOMAIN-CONTAINING PROTEIN"/>
    <property type="match status" value="1"/>
</dbReference>
<proteinExistence type="predicted"/>
<evidence type="ECO:0000313" key="2">
    <source>
        <dbReference type="Proteomes" id="UP001174839"/>
    </source>
</evidence>
<sequence>HSYDDPKHAALALEAAHAYAEVAPDASHALHMPSHIYVAMGMWDRVVASNIDSYQASLNRMERKGLGNNDRGYHAYHWLEYGYLQQGKKEEAKKMVLDMQRYMNETPSPRARVHMVFLKGTYLTETDEWDSEIADIPVEIADLNISVRSQYQFLEGMKAYTAKDTVQMDRVIASMESDIKRETFVQEFSSSSLCSNVTRAEAAPSDIVTSKARQEQLMALREDLAGLNDRAEEHLLKSIELQESVSYSYGPPAIQKPTRELYADWLVAMGRYQEAEAQYKLAEKAGPKRRLIVEGIENLSPYLSDGRS</sequence>
<name>A0ABT7WIU3_9FLAO</name>
<dbReference type="EMBL" id="JAUDUY010000031">
    <property type="protein sequence ID" value="MDM9632840.1"/>
    <property type="molecule type" value="Genomic_DNA"/>
</dbReference>